<dbReference type="InterPro" id="IPR018200">
    <property type="entry name" value="USP_CS"/>
</dbReference>
<protein>
    <submittedName>
        <fullName evidence="6">Ubiquitin carboxy-terminal hydrolase</fullName>
    </submittedName>
</protein>
<dbReference type="Gene3D" id="3.90.70.10">
    <property type="entry name" value="Cysteine proteinases"/>
    <property type="match status" value="1"/>
</dbReference>
<organism evidence="6 7">
    <name type="scientific">Tetrahymena thermophila (strain SB210)</name>
    <dbReference type="NCBI Taxonomy" id="312017"/>
    <lineage>
        <taxon>Eukaryota</taxon>
        <taxon>Sar</taxon>
        <taxon>Alveolata</taxon>
        <taxon>Ciliophora</taxon>
        <taxon>Intramacronucleata</taxon>
        <taxon>Oligohymenophorea</taxon>
        <taxon>Hymenostomatida</taxon>
        <taxon>Tetrahymenina</taxon>
        <taxon>Tetrahymenidae</taxon>
        <taxon>Tetrahymena</taxon>
    </lineage>
</organism>
<dbReference type="InterPro" id="IPR001394">
    <property type="entry name" value="Peptidase_C19_UCH"/>
</dbReference>
<dbReference type="Pfam" id="PF00443">
    <property type="entry name" value="UCH"/>
    <property type="match status" value="1"/>
</dbReference>
<feature type="region of interest" description="Disordered" evidence="3">
    <location>
        <begin position="1513"/>
        <end position="1564"/>
    </location>
</feature>
<feature type="region of interest" description="Disordered" evidence="3">
    <location>
        <begin position="3492"/>
        <end position="3546"/>
    </location>
</feature>
<dbReference type="GO" id="GO:0016579">
    <property type="term" value="P:protein deubiquitination"/>
    <property type="evidence" value="ECO:0007669"/>
    <property type="project" value="InterPro"/>
</dbReference>
<evidence type="ECO:0000259" key="5">
    <source>
        <dbReference type="PROSITE" id="PS50235"/>
    </source>
</evidence>
<dbReference type="SUPFAM" id="SSF47473">
    <property type="entry name" value="EF-hand"/>
    <property type="match status" value="1"/>
</dbReference>
<feature type="domain" description="USP" evidence="5">
    <location>
        <begin position="2068"/>
        <end position="2431"/>
    </location>
</feature>
<keyword evidence="1" id="KW-0106">Calcium</keyword>
<feature type="region of interest" description="Disordered" evidence="3">
    <location>
        <begin position="3215"/>
        <end position="3264"/>
    </location>
</feature>
<dbReference type="PROSITE" id="PS00018">
    <property type="entry name" value="EF_HAND_1"/>
    <property type="match status" value="1"/>
</dbReference>
<reference evidence="7" key="1">
    <citation type="journal article" date="2006" name="PLoS Biol.">
        <title>Macronuclear genome sequence of the ciliate Tetrahymena thermophila, a model eukaryote.</title>
        <authorList>
            <person name="Eisen J.A."/>
            <person name="Coyne R.S."/>
            <person name="Wu M."/>
            <person name="Wu D."/>
            <person name="Thiagarajan M."/>
            <person name="Wortman J.R."/>
            <person name="Badger J.H."/>
            <person name="Ren Q."/>
            <person name="Amedeo P."/>
            <person name="Jones K.M."/>
            <person name="Tallon L.J."/>
            <person name="Delcher A.L."/>
            <person name="Salzberg S.L."/>
            <person name="Silva J.C."/>
            <person name="Haas B.J."/>
            <person name="Majoros W.H."/>
            <person name="Farzad M."/>
            <person name="Carlton J.M."/>
            <person name="Smith R.K. Jr."/>
            <person name="Garg J."/>
            <person name="Pearlman R.E."/>
            <person name="Karrer K.M."/>
            <person name="Sun L."/>
            <person name="Manning G."/>
            <person name="Elde N.C."/>
            <person name="Turkewitz A.P."/>
            <person name="Asai D.J."/>
            <person name="Wilkes D.E."/>
            <person name="Wang Y."/>
            <person name="Cai H."/>
            <person name="Collins K."/>
            <person name="Stewart B.A."/>
            <person name="Lee S.R."/>
            <person name="Wilamowska K."/>
            <person name="Weinberg Z."/>
            <person name="Ruzzo W.L."/>
            <person name="Wloga D."/>
            <person name="Gaertig J."/>
            <person name="Frankel J."/>
            <person name="Tsao C.-C."/>
            <person name="Gorovsky M.A."/>
            <person name="Keeling P.J."/>
            <person name="Waller R.F."/>
            <person name="Patron N.J."/>
            <person name="Cherry J.M."/>
            <person name="Stover N.A."/>
            <person name="Krieger C.J."/>
            <person name="del Toro C."/>
            <person name="Ryder H.F."/>
            <person name="Williamson S.C."/>
            <person name="Barbeau R.A."/>
            <person name="Hamilton E.P."/>
            <person name="Orias E."/>
        </authorList>
    </citation>
    <scope>NUCLEOTIDE SEQUENCE [LARGE SCALE GENOMIC DNA]</scope>
    <source>
        <strain evidence="7">SB210</strain>
    </source>
</reference>
<dbReference type="KEGG" id="tet:TTHERM_00348750"/>
<feature type="region of interest" description="Disordered" evidence="3">
    <location>
        <begin position="3000"/>
        <end position="3058"/>
    </location>
</feature>
<feature type="region of interest" description="Disordered" evidence="3">
    <location>
        <begin position="1664"/>
        <end position="1701"/>
    </location>
</feature>
<feature type="compositionally biased region" description="Low complexity" evidence="3">
    <location>
        <begin position="1513"/>
        <end position="1526"/>
    </location>
</feature>
<evidence type="ECO:0000256" key="3">
    <source>
        <dbReference type="SAM" id="MobiDB-lite"/>
    </source>
</evidence>
<dbReference type="InterPro" id="IPR050164">
    <property type="entry name" value="Peptidase_C19"/>
</dbReference>
<feature type="compositionally biased region" description="Basic and acidic residues" evidence="3">
    <location>
        <begin position="3512"/>
        <end position="3525"/>
    </location>
</feature>
<feature type="compositionally biased region" description="Basic and acidic residues" evidence="3">
    <location>
        <begin position="3240"/>
        <end position="3252"/>
    </location>
</feature>
<keyword evidence="2" id="KW-0175">Coiled coil</keyword>
<feature type="compositionally biased region" description="Basic and acidic residues" evidence="3">
    <location>
        <begin position="3038"/>
        <end position="3052"/>
    </location>
</feature>
<sequence length="3590" mass="419879">MHKTLSQQAIQASQDIKKLADKPIANSEPQSDQISNQKDIQQKYIFSEQDIKSLEKNIWLEVKEKAERLVIGYESNFMPIIKKTINLLDLMIEASLQSFNSQQITFFIDEILFTVVKNIIEHKEYQTEENYLIAEQIIIKTLVLINQSIQLDIPKLSEIFAYIFNTQRSLYSKTILLKSPPQSDYPLGYEFDRDENRRQWEQNLKIGDIIDCIKFECYQKRQSWSRALIERIDDTSVSVKYLNDQVDDRIFTKSSYQIAPLGTKSLDFEWREQLKVGDEVDFVDSYNIWRNATILEIKEVEVNNGTIVKSVLVGLRIYREDGNRLDEQNGKSYFGYDKQLDEWVSPHSGRLQRFNRLARKQVQQQTLKNYLDYTDDANDIIFEIENKANKIYAIQRTDKNNNLVRYINYFGEIGGFDNILKRLQNFSNWCPLEITQYYLEGIHNIHIFLFLDFVREYIPQMWKATQYLLMNPSEANLRTYDKEKLESIISSLEVLLSRAFSYSDQVHETEKLSMSLALKCYQTDVLKQRLAGLKLICEIIKYVKQNSYKSSDNLIIKPAKFVEWIKTNNIIEDLYLNNIHSEMINRSAEFFKFMLSQNLFTEQLAREMFNAIDKQDQMTKRGFLKLLSEISSEPRRTQAKYIIQNIQRTEAKELTIEQIDVIYELALKHLQNITICSDDKKSEIDTQSEEYLFDTNPVNKNTIDSLFYFYDLTVGKDFQNMSAELKAHIIDKFSCLIRTDDGRPQRVQFLIKCIDDIKKNVSVYHLLNIIKQIISTYYTELQIKGCNNNPNTNNQNLIIKLNPTTDEKEPKLNVNEDKQNQESKDSKKRSNSEKDNSQSAFEENCDNNDNESPQKKKNRRDGTLVNSPKQLLEFQQNQNVAKQNENIVNINGDNTVKNSIDLGQPKSKIADMLVNEYKLVETVLSNIRQVKVIYKKMLDSPNTLSQDRKGLLTQFRFEVSERIDFIKFINSILEDDKKIITTSFLTSIWKDIVENPLDIDERDLLFKWLRELADEKGGLVHEVAQFFKQQLLLNTEFVEHLSLEGFLCYKVMFISLNLQKNYLQQQQIPKNNYTTNVYGAICSMSGGPMNNNQSSNEDQNNEFEYLVLTEPQNLEGMDLLWEIVYKNGQESVIENCIDFLVKLHLHISATSNINCGQIRKNFIDHCMESIISSYGSNITKVKRTLDILNCLLNESEKKGIGYLKPINGLVKGEVQNLTITNEINAYVQEGQKKQDIKIESNKTIIDLKILIASKINTSWDQIKIKRSPNFKQLRDSDNSRTIGEIRFKSNENLTIEKRQTPPIPEANLLNQDGSLVEKAKQIFTSWFETFSTEGFMDAENLAKFIHSCTNDSCRPDDHRVTSTIAQYDHDNDGKLDLQDFLNFYRKACQEKKAVVWKNLQSHYYRNDLKKLSDVGEDVEDIEILPRNIIMKNPQCYEVLMKILDNEQVSENAINLLNRLPASPDLVRKVLNLEGVKGNNQPDWSLILDTKNSQRLLYTLTIIEYLMEDNQVLSNNSDDQNQSQQEQKTQEEAKEQQPNSIKEQKDQQNQKDSKTQDQPETPKEDILKNIYSDGASIDPANWREEFIQCGGFDQLFKVFIQYSQQDYSKLTINTKNILSFILRIMKNYLTAVFANKVTHLYKINQYAIQVKYSLDVINENLKKAEEQKNDEEEEKKEESKENNDAKQQKQAQPTPQVTPYHPNLLEQNVNQNMNNNTNENNNNSNAPIVGPYSKINFTSIWANRSRVKETPDFLILKEKLSGKLGQKIMDTLDIESMLTKIIEILFNVVSLDSELESEDRVIIDFCWCIIIDIVLYDTKQREILVKKNFEQFSRLIMKGLFNQNLNARRVFSHALYLISRQDKGVFSSFLLDLLMKNVPSSKDVSKSDCNQYYELLCKIIEESTDFENIQINFQDLMDFMVQNIKDHISQESRYNAKNDKMLIGFLNMCEKILKIEPNLGNSLEQFAEYLFDVCLFCKNPEGLLDDNLDFDQIQQNQVYEFNPPYYVKCKSSDSRRGAYKILNSILKTNKKMVLNIIKDGLNVLIDTLIPPPSWSYRPSNEQKCHQNYLGIKNLSQICYMNSMLQQFYMTKTFRYAILATDDEKEAEIVEYRGMYIDDNILHQIQKMFAFLDLSDRQDYNPVGFCFSFKDFSGKPVNVGVQQDAQEFLNMIFEKLETSLRPTPFKYVLESVFGGQTISQMTCSSCGNVKAKYELFYTQQLRVEGCKKLSDSFNKMIEGETISDFKCDACEKRCDQFRRICFSQLPNILIIQLQRIVFDLDTFVNKKINTKLEFPHNLDLKEYTVEYLDSKENELKVERKESTNSDSHKQQQISKKDENYVEDNANVHPPEYYKYRLKGITVHQGTAELGHYYSYINYKEDKWLEFNDSRIREFNPQNIEQECFGGSSSNYSENYWEKGENSKNAYILVYERELKTPLKIVTKNEDQRLQVENSLNIKIGEPQQKQEEEQISYVDYYSINQRIPMNQFKSAWLDNHNFMLEKHVYSLEFIQFLKELIWMIEKPKDFITSLTSQSFIYKNHKEIPERDQQIYYNSLQMCAKLFFNIFYKSADFEILKDLLVHMKGMLDLIPQYTYEFAKEFIFSRFKQIESVLTSCSESVVRSCYQQIINFTINNLINYHNIQLNISESFFIGKDDDQFTEAELAERDINVFLERLLDIMHTEVSKNWLRMQQYLEIFRDFAFGGDVQIQWCFNKEMIARLIDFFLGNISPLNCYGQKKHEIGNRFVQTPFGPLLQNVCFLIQKVKWNMNSDKTYTFSENDQIALNSQEFYWKSMQENYDSQSICLIGQFLSHKEKIFSQSFGSLILRGINKTNCDHVKQYLDLMSSFLAITDEHQQIRIEWIFGYANLVINPNDGYEMKQNLEEQVVIYETRLKYYENVQPVLNLLYHYRKLQENLCLHILHRVLLMCKSDQFYRFLHYLMKLPAPSYSCSHYLSWVRPHLESIINDNQKNYMANQKEELAKQCLSIYEDIEKIINNYAVQKQDDPKKQQEEAHHTEQSIKESTQVIEECSKTSESSPQSHDKQECESARKEDNQQQNLNNQEANIGQKGLMSLWTNYIIGKTLQIGENRWIPVGEENEQPIYLRELEYTTYYTDSQPNGNTNLIFPDVIKSGSSIQLSSIKLEESNINDFLYVPTQNNSGSDFCQLTLNIDKSKFQNNSSTQQINQEKKSNSSNQKVYFKVPRKVQQEAKRIVSEYSDNEYEDENEVFKRNKKQAGSNDTQQKEEALNDKQLDASDNNGQDDSIDSFKANIGEEVNHSGLPSSSNYGLNCNQNQDDKEVYDVLNVNLDEATQDQNSQDLNKEKYVKTLQSNTKNLLNQLEEFVENQNKDSTNDQSQQQQQQPIPTSDEVDQKQQCSELVCVTHIINLKKEIGNVVRRFQIENNSESHIKVLVNFQLQDENTQENINQHMPFEIYVQVEPKSTISFFSMRKINPSRDWSDYSISVQYEVIENIKVDQSSQKKNDNQNDCQFKKASTVKNQQEQSSKTQSNNQKQDQDNQTDQKEFSFKNDNNQDSNLNNRDNYENNPYAVKIGPQLPDKLDQEYYGMEACPVCTYLQPSINVLCEMCGSSLK</sequence>
<feature type="compositionally biased region" description="Low complexity" evidence="3">
    <location>
        <begin position="1687"/>
        <end position="1701"/>
    </location>
</feature>
<keyword evidence="7" id="KW-1185">Reference proteome</keyword>
<dbReference type="GeneID" id="7836844"/>
<dbReference type="GO" id="GO:0005829">
    <property type="term" value="C:cytosol"/>
    <property type="evidence" value="ECO:0007669"/>
    <property type="project" value="TreeGrafter"/>
</dbReference>
<evidence type="ECO:0000259" key="4">
    <source>
        <dbReference type="PROSITE" id="PS50222"/>
    </source>
</evidence>
<dbReference type="EMBL" id="GG662523">
    <property type="protein sequence ID" value="EAS02785.2"/>
    <property type="molecule type" value="Genomic_DNA"/>
</dbReference>
<dbReference type="SUPFAM" id="SSF54001">
    <property type="entry name" value="Cysteine proteinases"/>
    <property type="match status" value="1"/>
</dbReference>
<name>I7MHB3_TETTS</name>
<accession>I7MHB3</accession>
<feature type="region of interest" description="Disordered" evidence="3">
    <location>
        <begin position="803"/>
        <end position="863"/>
    </location>
</feature>
<dbReference type="GO" id="GO:0005634">
    <property type="term" value="C:nucleus"/>
    <property type="evidence" value="ECO:0007669"/>
    <property type="project" value="TreeGrafter"/>
</dbReference>
<feature type="region of interest" description="Disordered" evidence="3">
    <location>
        <begin position="2314"/>
        <end position="2336"/>
    </location>
</feature>
<feature type="region of interest" description="Disordered" evidence="3">
    <location>
        <begin position="3176"/>
        <end position="3200"/>
    </location>
</feature>
<feature type="compositionally biased region" description="Basic and acidic residues" evidence="3">
    <location>
        <begin position="1675"/>
        <end position="1686"/>
    </location>
</feature>
<feature type="coiled-coil region" evidence="2">
    <location>
        <begin position="2"/>
        <end position="57"/>
    </location>
</feature>
<evidence type="ECO:0000256" key="1">
    <source>
        <dbReference type="ARBA" id="ARBA00022837"/>
    </source>
</evidence>
<dbReference type="Proteomes" id="UP000009168">
    <property type="component" value="Unassembled WGS sequence"/>
</dbReference>
<dbReference type="PROSITE" id="PS50222">
    <property type="entry name" value="EF_HAND_2"/>
    <property type="match status" value="1"/>
</dbReference>
<dbReference type="FunFam" id="3.90.70.10:FF:000022">
    <property type="entry name" value="Ubiquitin carboxyl-terminal hydrolase 24"/>
    <property type="match status" value="1"/>
</dbReference>
<evidence type="ECO:0000313" key="6">
    <source>
        <dbReference type="EMBL" id="EAS02785.2"/>
    </source>
</evidence>
<feature type="compositionally biased region" description="Basic and acidic residues" evidence="3">
    <location>
        <begin position="3000"/>
        <end position="3018"/>
    </location>
</feature>
<evidence type="ECO:0000256" key="2">
    <source>
        <dbReference type="SAM" id="Coils"/>
    </source>
</evidence>
<dbReference type="InterPro" id="IPR011992">
    <property type="entry name" value="EF-hand-dom_pair"/>
</dbReference>
<feature type="domain" description="EF-hand" evidence="4">
    <location>
        <begin position="1355"/>
        <end position="1390"/>
    </location>
</feature>
<dbReference type="GO" id="GO:0004843">
    <property type="term" value="F:cysteine-type deubiquitinase activity"/>
    <property type="evidence" value="ECO:0007669"/>
    <property type="project" value="InterPro"/>
</dbReference>
<dbReference type="STRING" id="312017.I7MHB3"/>
<gene>
    <name evidence="6" type="ORF">TTHERM_00348750</name>
</gene>
<dbReference type="InterPro" id="IPR002048">
    <property type="entry name" value="EF_hand_dom"/>
</dbReference>
<proteinExistence type="predicted"/>
<feature type="compositionally biased region" description="Basic and acidic residues" evidence="3">
    <location>
        <begin position="805"/>
        <end position="836"/>
    </location>
</feature>
<dbReference type="Gene3D" id="2.30.30.140">
    <property type="match status" value="1"/>
</dbReference>
<evidence type="ECO:0000313" key="7">
    <source>
        <dbReference type="Proteomes" id="UP000009168"/>
    </source>
</evidence>
<dbReference type="RefSeq" id="XP_001023030.2">
    <property type="nucleotide sequence ID" value="XM_001023030.2"/>
</dbReference>
<keyword evidence="6" id="KW-0378">Hydrolase</keyword>
<dbReference type="PROSITE" id="PS00973">
    <property type="entry name" value="USP_2"/>
    <property type="match status" value="1"/>
</dbReference>
<dbReference type="PANTHER" id="PTHR24006">
    <property type="entry name" value="UBIQUITIN CARBOXYL-TERMINAL HYDROLASE"/>
    <property type="match status" value="1"/>
</dbReference>
<feature type="compositionally biased region" description="Low complexity" evidence="3">
    <location>
        <begin position="3527"/>
        <end position="3538"/>
    </location>
</feature>
<dbReference type="PANTHER" id="PTHR24006:SF827">
    <property type="entry name" value="UBIQUITIN CARBOXYL-TERMINAL HYDROLASE 34"/>
    <property type="match status" value="1"/>
</dbReference>
<dbReference type="InterPro" id="IPR018247">
    <property type="entry name" value="EF_Hand_1_Ca_BS"/>
</dbReference>
<feature type="compositionally biased region" description="Low complexity" evidence="3">
    <location>
        <begin position="3496"/>
        <end position="3511"/>
    </location>
</feature>
<dbReference type="InterPro" id="IPR028889">
    <property type="entry name" value="USP"/>
</dbReference>
<dbReference type="PROSITE" id="PS50235">
    <property type="entry name" value="USP_3"/>
    <property type="match status" value="1"/>
</dbReference>
<dbReference type="InterPro" id="IPR029071">
    <property type="entry name" value="Ubiquitin-like_domsf"/>
</dbReference>
<dbReference type="GO" id="GO:0005509">
    <property type="term" value="F:calcium ion binding"/>
    <property type="evidence" value="ECO:0007669"/>
    <property type="project" value="InterPro"/>
</dbReference>
<feature type="compositionally biased region" description="Polar residues" evidence="3">
    <location>
        <begin position="3176"/>
        <end position="3195"/>
    </location>
</feature>
<dbReference type="OrthoDB" id="289038at2759"/>
<dbReference type="Gene3D" id="1.10.238.10">
    <property type="entry name" value="EF-hand"/>
    <property type="match status" value="1"/>
</dbReference>
<dbReference type="eggNOG" id="KOG1866">
    <property type="taxonomic scope" value="Eukaryota"/>
</dbReference>
<dbReference type="InterPro" id="IPR038765">
    <property type="entry name" value="Papain-like_cys_pep_sf"/>
</dbReference>
<feature type="compositionally biased region" description="Basic and acidic residues" evidence="3">
    <location>
        <begin position="1541"/>
        <end position="1564"/>
    </location>
</feature>
<feature type="region of interest" description="Disordered" evidence="3">
    <location>
        <begin position="3345"/>
        <end position="3368"/>
    </location>
</feature>
<dbReference type="InParanoid" id="I7MHB3"/>
<dbReference type="SUPFAM" id="SSF54236">
    <property type="entry name" value="Ubiquitin-like"/>
    <property type="match status" value="1"/>
</dbReference>